<evidence type="ECO:0000256" key="1">
    <source>
        <dbReference type="SAM" id="MobiDB-lite"/>
    </source>
</evidence>
<comment type="caution">
    <text evidence="2">The sequence shown here is derived from an EMBL/GenBank/DDBJ whole genome shotgun (WGS) entry which is preliminary data.</text>
</comment>
<protein>
    <submittedName>
        <fullName evidence="2">Uncharacterized protein</fullName>
    </submittedName>
</protein>
<name>A0ABR0ASQ2_9CRUS</name>
<feature type="region of interest" description="Disordered" evidence="1">
    <location>
        <begin position="26"/>
        <end position="49"/>
    </location>
</feature>
<proteinExistence type="predicted"/>
<evidence type="ECO:0000313" key="3">
    <source>
        <dbReference type="Proteomes" id="UP001234178"/>
    </source>
</evidence>
<keyword evidence="3" id="KW-1185">Reference proteome</keyword>
<dbReference type="EMBL" id="JAOYFB010000038">
    <property type="protein sequence ID" value="KAK4028129.1"/>
    <property type="molecule type" value="Genomic_DNA"/>
</dbReference>
<organism evidence="2 3">
    <name type="scientific">Daphnia magna</name>
    <dbReference type="NCBI Taxonomy" id="35525"/>
    <lineage>
        <taxon>Eukaryota</taxon>
        <taxon>Metazoa</taxon>
        <taxon>Ecdysozoa</taxon>
        <taxon>Arthropoda</taxon>
        <taxon>Crustacea</taxon>
        <taxon>Branchiopoda</taxon>
        <taxon>Diplostraca</taxon>
        <taxon>Cladocera</taxon>
        <taxon>Anomopoda</taxon>
        <taxon>Daphniidae</taxon>
        <taxon>Daphnia</taxon>
    </lineage>
</organism>
<accession>A0ABR0ASQ2</accession>
<dbReference type="Proteomes" id="UP001234178">
    <property type="component" value="Unassembled WGS sequence"/>
</dbReference>
<feature type="region of interest" description="Disordered" evidence="1">
    <location>
        <begin position="118"/>
        <end position="138"/>
    </location>
</feature>
<gene>
    <name evidence="2" type="ORF">OUZ56_017307</name>
</gene>
<evidence type="ECO:0000313" key="2">
    <source>
        <dbReference type="EMBL" id="KAK4028129.1"/>
    </source>
</evidence>
<sequence length="138" mass="14996">MSRGAISTLAGLKGHLSRTMEKIKNNGSQRGNLYGTRTRKKTNGTSTNANWTLSFKTSREKEHERDEARNQLLVDLLNQQQQAFSTQIPQQPQAYTLQIQQLMSQNQATAQLAAAAVPGAAAPAPVAATPVPQSTRLP</sequence>
<reference evidence="2 3" key="1">
    <citation type="journal article" date="2023" name="Nucleic Acids Res.">
        <title>The hologenome of Daphnia magna reveals possible DNA methylation and microbiome-mediated evolution of the host genome.</title>
        <authorList>
            <person name="Chaturvedi A."/>
            <person name="Li X."/>
            <person name="Dhandapani V."/>
            <person name="Marshall H."/>
            <person name="Kissane S."/>
            <person name="Cuenca-Cambronero M."/>
            <person name="Asole G."/>
            <person name="Calvet F."/>
            <person name="Ruiz-Romero M."/>
            <person name="Marangio P."/>
            <person name="Guigo R."/>
            <person name="Rago D."/>
            <person name="Mirbahai L."/>
            <person name="Eastwood N."/>
            <person name="Colbourne J.K."/>
            <person name="Zhou J."/>
            <person name="Mallon E."/>
            <person name="Orsini L."/>
        </authorList>
    </citation>
    <scope>NUCLEOTIDE SEQUENCE [LARGE SCALE GENOMIC DNA]</scope>
    <source>
        <strain evidence="2">LRV0_1</strain>
    </source>
</reference>